<sequence>MSTPAEASNDQPFFLDIPSINFLSCSHSDPSSLDSSSGYKPIDIPFNYELFTTENVDVSLALEEFESALLGGVGEELGLMGCEERKMMRGENQVRRGLMKEPSVAGLSSEPVDEVIDAECTAKMLDSSKLLQATCSSISGHMTVWLPDSSSSSRQLSESSSSSTTEAVYDAIKNYISNSYSSNSIVGVTYIPVVEEREDASSDGSGTGNEAVISGSKSESSRASILQDDGGSSWEILPGIGLLSLIVSLIALVGLVRIIKKQRGSSKTRTSSSIMGIEPEISTELSSQPPTPKLTRNLSDNNDTDDDVLSVATEDYPAQHYTQDEYIKRMPTYGSGWGESRIGSGGFSLFGRVGTGFSSLFGGGGGGDEDKMLKVVGREEDDMPSEMGEEIVL</sequence>
<reference evidence="3 4" key="1">
    <citation type="submission" date="2024-10" db="EMBL/GenBank/DDBJ databases">
        <title>Updated reference genomes for cyclostephanoid diatoms.</title>
        <authorList>
            <person name="Roberts W.R."/>
            <person name="Alverson A.J."/>
        </authorList>
    </citation>
    <scope>NUCLEOTIDE SEQUENCE [LARGE SCALE GENOMIC DNA]</scope>
    <source>
        <strain evidence="3 4">AJA010-31</strain>
    </source>
</reference>
<keyword evidence="2" id="KW-0812">Transmembrane</keyword>
<keyword evidence="4" id="KW-1185">Reference proteome</keyword>
<evidence type="ECO:0000256" key="2">
    <source>
        <dbReference type="SAM" id="Phobius"/>
    </source>
</evidence>
<dbReference type="AlphaFoldDB" id="A0ABD3PCZ3"/>
<feature type="region of interest" description="Disordered" evidence="1">
    <location>
        <begin position="268"/>
        <end position="308"/>
    </location>
</feature>
<protein>
    <submittedName>
        <fullName evidence="3">Uncharacterized protein</fullName>
    </submittedName>
</protein>
<feature type="compositionally biased region" description="Polar residues" evidence="1">
    <location>
        <begin position="215"/>
        <end position="224"/>
    </location>
</feature>
<dbReference type="Proteomes" id="UP001530400">
    <property type="component" value="Unassembled WGS sequence"/>
</dbReference>
<feature type="transmembrane region" description="Helical" evidence="2">
    <location>
        <begin position="236"/>
        <end position="259"/>
    </location>
</feature>
<evidence type="ECO:0000313" key="3">
    <source>
        <dbReference type="EMBL" id="KAL3785629.1"/>
    </source>
</evidence>
<dbReference type="EMBL" id="JALLPJ020000684">
    <property type="protein sequence ID" value="KAL3785629.1"/>
    <property type="molecule type" value="Genomic_DNA"/>
</dbReference>
<comment type="caution">
    <text evidence="3">The sequence shown here is derived from an EMBL/GenBank/DDBJ whole genome shotgun (WGS) entry which is preliminary data.</text>
</comment>
<accession>A0ABD3PCZ3</accession>
<evidence type="ECO:0000256" key="1">
    <source>
        <dbReference type="SAM" id="MobiDB-lite"/>
    </source>
</evidence>
<keyword evidence="2" id="KW-0472">Membrane</keyword>
<organism evidence="3 4">
    <name type="scientific">Cyclotella atomus</name>
    <dbReference type="NCBI Taxonomy" id="382360"/>
    <lineage>
        <taxon>Eukaryota</taxon>
        <taxon>Sar</taxon>
        <taxon>Stramenopiles</taxon>
        <taxon>Ochrophyta</taxon>
        <taxon>Bacillariophyta</taxon>
        <taxon>Coscinodiscophyceae</taxon>
        <taxon>Thalassiosirophycidae</taxon>
        <taxon>Stephanodiscales</taxon>
        <taxon>Stephanodiscaceae</taxon>
        <taxon>Cyclotella</taxon>
    </lineage>
</organism>
<evidence type="ECO:0000313" key="4">
    <source>
        <dbReference type="Proteomes" id="UP001530400"/>
    </source>
</evidence>
<feature type="region of interest" description="Disordered" evidence="1">
    <location>
        <begin position="198"/>
        <end position="225"/>
    </location>
</feature>
<gene>
    <name evidence="3" type="ORF">ACHAWO_005973</name>
</gene>
<feature type="compositionally biased region" description="Polar residues" evidence="1">
    <location>
        <begin position="283"/>
        <end position="301"/>
    </location>
</feature>
<keyword evidence="2" id="KW-1133">Transmembrane helix</keyword>
<name>A0ABD3PCZ3_9STRA</name>
<proteinExistence type="predicted"/>